<comment type="caution">
    <text evidence="3">The sequence shown here is derived from an EMBL/GenBank/DDBJ whole genome shotgun (WGS) entry which is preliminary data.</text>
</comment>
<evidence type="ECO:0000313" key="3">
    <source>
        <dbReference type="EMBL" id="KAG0016042.1"/>
    </source>
</evidence>
<accession>A0A9P6MX05</accession>
<dbReference type="OrthoDB" id="2442223at2759"/>
<keyword evidence="2" id="KW-1133">Transmembrane helix</keyword>
<feature type="compositionally biased region" description="Low complexity" evidence="1">
    <location>
        <begin position="449"/>
        <end position="468"/>
    </location>
</feature>
<feature type="compositionally biased region" description="Polar residues" evidence="1">
    <location>
        <begin position="521"/>
        <end position="533"/>
    </location>
</feature>
<feature type="region of interest" description="Disordered" evidence="1">
    <location>
        <begin position="407"/>
        <end position="555"/>
    </location>
</feature>
<dbReference type="Proteomes" id="UP000703661">
    <property type="component" value="Unassembled WGS sequence"/>
</dbReference>
<reference evidence="3" key="1">
    <citation type="journal article" date="2020" name="Fungal Divers.">
        <title>Resolving the Mortierellaceae phylogeny through synthesis of multi-gene phylogenetics and phylogenomics.</title>
        <authorList>
            <person name="Vandepol N."/>
            <person name="Liber J."/>
            <person name="Desiro A."/>
            <person name="Na H."/>
            <person name="Kennedy M."/>
            <person name="Barry K."/>
            <person name="Grigoriev I.V."/>
            <person name="Miller A.N."/>
            <person name="O'Donnell K."/>
            <person name="Stajich J.E."/>
            <person name="Bonito G."/>
        </authorList>
    </citation>
    <scope>NUCLEOTIDE SEQUENCE</scope>
    <source>
        <strain evidence="3">NRRL 2769</strain>
    </source>
</reference>
<feature type="region of interest" description="Disordered" evidence="1">
    <location>
        <begin position="153"/>
        <end position="190"/>
    </location>
</feature>
<feature type="compositionally biased region" description="Low complexity" evidence="1">
    <location>
        <begin position="344"/>
        <end position="370"/>
    </location>
</feature>
<organism evidence="3 4">
    <name type="scientific">Entomortierella chlamydospora</name>
    <dbReference type="NCBI Taxonomy" id="101097"/>
    <lineage>
        <taxon>Eukaryota</taxon>
        <taxon>Fungi</taxon>
        <taxon>Fungi incertae sedis</taxon>
        <taxon>Mucoromycota</taxon>
        <taxon>Mortierellomycotina</taxon>
        <taxon>Mortierellomycetes</taxon>
        <taxon>Mortierellales</taxon>
        <taxon>Mortierellaceae</taxon>
        <taxon>Entomortierella</taxon>
    </lineage>
</organism>
<proteinExistence type="predicted"/>
<keyword evidence="4" id="KW-1185">Reference proteome</keyword>
<keyword evidence="2" id="KW-0812">Transmembrane</keyword>
<feature type="region of interest" description="Disordered" evidence="1">
    <location>
        <begin position="344"/>
        <end position="391"/>
    </location>
</feature>
<feature type="compositionally biased region" description="Low complexity" evidence="1">
    <location>
        <begin position="275"/>
        <end position="285"/>
    </location>
</feature>
<feature type="compositionally biased region" description="Polar residues" evidence="1">
    <location>
        <begin position="546"/>
        <end position="555"/>
    </location>
</feature>
<feature type="compositionally biased region" description="Low complexity" evidence="1">
    <location>
        <begin position="153"/>
        <end position="175"/>
    </location>
</feature>
<evidence type="ECO:0000313" key="4">
    <source>
        <dbReference type="Proteomes" id="UP000703661"/>
    </source>
</evidence>
<feature type="compositionally biased region" description="Low complexity" evidence="1">
    <location>
        <begin position="494"/>
        <end position="508"/>
    </location>
</feature>
<name>A0A9P6MX05_9FUNG</name>
<feature type="transmembrane region" description="Helical" evidence="2">
    <location>
        <begin position="7"/>
        <end position="29"/>
    </location>
</feature>
<feature type="compositionally biased region" description="Acidic residues" evidence="1">
    <location>
        <begin position="469"/>
        <end position="479"/>
    </location>
</feature>
<protein>
    <submittedName>
        <fullName evidence="3">Uncharacterized protein</fullName>
    </submittedName>
</protein>
<dbReference type="EMBL" id="JAAAID010000571">
    <property type="protein sequence ID" value="KAG0016042.1"/>
    <property type="molecule type" value="Genomic_DNA"/>
</dbReference>
<evidence type="ECO:0000256" key="1">
    <source>
        <dbReference type="SAM" id="MobiDB-lite"/>
    </source>
</evidence>
<evidence type="ECO:0000256" key="2">
    <source>
        <dbReference type="SAM" id="Phobius"/>
    </source>
</evidence>
<feature type="compositionally biased region" description="Polar residues" evidence="1">
    <location>
        <begin position="176"/>
        <end position="187"/>
    </location>
</feature>
<feature type="region of interest" description="Disordered" evidence="1">
    <location>
        <begin position="265"/>
        <end position="295"/>
    </location>
</feature>
<feature type="compositionally biased region" description="Basic and acidic residues" evidence="1">
    <location>
        <begin position="509"/>
        <end position="520"/>
    </location>
</feature>
<dbReference type="AlphaFoldDB" id="A0A9P6MX05"/>
<keyword evidence="2" id="KW-0472">Membrane</keyword>
<sequence length="555" mass="60194">MIPAEAIVGIVLGSVFIVVACGAVLYYFWDHIISEFSQTQQQAQEQMRQVVDQTVPPDYNRHELDPVCVFEHELHPYVVAGAQPILVHSSSADFIIPPEEDPLVIASTPRASFMPFPEPTSTFSADVQENTNNIPASIATPAAAAAAATATATATGDSNASEIQESQSPESQISITPNPSTPTSGLSTGPPRFVNQSMLNMAHLASPPSYDVPNRVVAVSPLSIPHSRHHHSRSASDVPQFMPSPANTLGMQQSYYGQVRTRSHTISHPEPYQPPTTTVTSATQEETPDTPRYSLEFPSNVPHERHLEEHQRARAQYEQWELFHRQEHSILMQGQPFSQFYSPSVSTTSSFTPNTRDAVFGSGSPSSSSSILGRGRANSGGRPRASTIGESSKLLIQRMQALLRRTSQSAGGAGENGGFSPRFENSLTPNLQQQQRQRQEMESGFVGLGIEQQQAQQQGEHQVQQAGEAETEAETEAENSNDVAIVVEPEEESNGSSSPSSTSPSSSEQRQEEQDHHEDSSVASVHSTQISITRTRHSEAMDLSIPTISAPLTAS</sequence>
<gene>
    <name evidence="3" type="ORF">BGZ80_009475</name>
</gene>